<gene>
    <name evidence="1" type="ORF">NCTC13038_02601</name>
</gene>
<evidence type="ECO:0000313" key="2">
    <source>
        <dbReference type="Proteomes" id="UP000332594"/>
    </source>
</evidence>
<name>A0A485BF97_RAOTE</name>
<dbReference type="EMBL" id="CAADJG010000002">
    <property type="protein sequence ID" value="VFS72407.1"/>
    <property type="molecule type" value="Genomic_DNA"/>
</dbReference>
<proteinExistence type="predicted"/>
<dbReference type="AlphaFoldDB" id="A0A485BF97"/>
<evidence type="ECO:0000313" key="1">
    <source>
        <dbReference type="EMBL" id="VFS72407.1"/>
    </source>
</evidence>
<organism evidence="1 2">
    <name type="scientific">Raoultella terrigena</name>
    <name type="common">Klebsiella terrigena</name>
    <dbReference type="NCBI Taxonomy" id="577"/>
    <lineage>
        <taxon>Bacteria</taxon>
        <taxon>Pseudomonadati</taxon>
        <taxon>Pseudomonadota</taxon>
        <taxon>Gammaproteobacteria</taxon>
        <taxon>Enterobacterales</taxon>
        <taxon>Enterobacteriaceae</taxon>
        <taxon>Klebsiella/Raoultella group</taxon>
        <taxon>Raoultella</taxon>
    </lineage>
</organism>
<protein>
    <submittedName>
        <fullName evidence="1">Uncharacterized protein</fullName>
    </submittedName>
</protein>
<dbReference type="Proteomes" id="UP000332594">
    <property type="component" value="Unassembled WGS sequence"/>
</dbReference>
<sequence>MWQTLTEWFEKAGYKKIFSNVGPVQAGIQGVRVLNEYIQKGYKVVTLINDGLLERSDSNLSIPTHWIVWNGPVIQDSKGNIHLDLFSWGNTYDQIKHGKDISFFISEVFWRNGFYTIKIT</sequence>
<accession>A0A485BF97</accession>
<reference evidence="1 2" key="1">
    <citation type="submission" date="2019-03" db="EMBL/GenBank/DDBJ databases">
        <authorList>
            <consortium name="Pathogen Informatics"/>
        </authorList>
    </citation>
    <scope>NUCLEOTIDE SEQUENCE [LARGE SCALE GENOMIC DNA]</scope>
    <source>
        <strain evidence="1 2">NCTC13038</strain>
    </source>
</reference>